<dbReference type="SUPFAM" id="SSF56784">
    <property type="entry name" value="HAD-like"/>
    <property type="match status" value="1"/>
</dbReference>
<dbReference type="NCBIfam" id="TIGR01509">
    <property type="entry name" value="HAD-SF-IA-v3"/>
    <property type="match status" value="1"/>
</dbReference>
<protein>
    <submittedName>
        <fullName evidence="1">HAD hydrolase, family IA, variant 3</fullName>
    </submittedName>
</protein>
<dbReference type="NCBIfam" id="TIGR01549">
    <property type="entry name" value="HAD-SF-IA-v1"/>
    <property type="match status" value="1"/>
</dbReference>
<dbReference type="HOGENOM" id="CLU_045011_13_3_9"/>
<dbReference type="InterPro" id="IPR006439">
    <property type="entry name" value="HAD-SF_hydro_IA"/>
</dbReference>
<comment type="caution">
    <text evidence="1">The sequence shown here is derived from an EMBL/GenBank/DDBJ whole genome shotgun (WGS) entry which is preliminary data.</text>
</comment>
<dbReference type="PRINTS" id="PR00413">
    <property type="entry name" value="HADHALOGNASE"/>
</dbReference>
<dbReference type="GO" id="GO:0016787">
    <property type="term" value="F:hydrolase activity"/>
    <property type="evidence" value="ECO:0007669"/>
    <property type="project" value="UniProtKB-KW"/>
</dbReference>
<dbReference type="PROSITE" id="PS51257">
    <property type="entry name" value="PROKAR_LIPOPROTEIN"/>
    <property type="match status" value="1"/>
</dbReference>
<gene>
    <name evidence="1" type="ORF">HMPREF0381_0775</name>
</gene>
<reference evidence="1 2" key="1">
    <citation type="submission" date="2010-12" db="EMBL/GenBank/DDBJ databases">
        <authorList>
            <person name="Muzny D."/>
            <person name="Qin X."/>
            <person name="Deng J."/>
            <person name="Jiang H."/>
            <person name="Liu Y."/>
            <person name="Qu J."/>
            <person name="Song X.-Z."/>
            <person name="Zhang L."/>
            <person name="Thornton R."/>
            <person name="Coyle M."/>
            <person name="Francisco L."/>
            <person name="Jackson L."/>
            <person name="Javaid M."/>
            <person name="Korchina V."/>
            <person name="Kovar C."/>
            <person name="Mata R."/>
            <person name="Mathew T."/>
            <person name="Ngo R."/>
            <person name="Nguyen L."/>
            <person name="Nguyen N."/>
            <person name="Okwuonu G."/>
            <person name="Ongeri F."/>
            <person name="Pham C."/>
            <person name="Simmons D."/>
            <person name="Wilczek-Boney K."/>
            <person name="Hale W."/>
            <person name="Jakkamsetti A."/>
            <person name="Pham P."/>
            <person name="Ruth R."/>
            <person name="San Lucas F."/>
            <person name="Warren J."/>
            <person name="Zhang J."/>
            <person name="Zhao Z."/>
            <person name="Zhou C."/>
            <person name="Zhu D."/>
            <person name="Lee S."/>
            <person name="Bess C."/>
            <person name="Blankenburg K."/>
            <person name="Forbes L."/>
            <person name="Fu Q."/>
            <person name="Gubbala S."/>
            <person name="Hirani K."/>
            <person name="Jayaseelan J.C."/>
            <person name="Lara F."/>
            <person name="Munidasa M."/>
            <person name="Palculict T."/>
            <person name="Patil S."/>
            <person name="Pu L.-L."/>
            <person name="Saada N."/>
            <person name="Tang L."/>
            <person name="Weissenberger G."/>
            <person name="Zhu Y."/>
            <person name="Hemphill L."/>
            <person name="Shang Y."/>
            <person name="Youmans B."/>
            <person name="Ayvaz T."/>
            <person name="Ross M."/>
            <person name="Santibanez J."/>
            <person name="Aqrawi P."/>
            <person name="Gross S."/>
            <person name="Joshi V."/>
            <person name="Fowler G."/>
            <person name="Nazareth L."/>
            <person name="Reid J."/>
            <person name="Worley K."/>
            <person name="Petrosino J."/>
            <person name="Highlander S."/>
            <person name="Gibbs R."/>
        </authorList>
    </citation>
    <scope>NUCLEOTIDE SEQUENCE [LARGE SCALE GENOMIC DNA]</scope>
    <source>
        <strain evidence="1 2">DSM 3986</strain>
    </source>
</reference>
<dbReference type="SFLD" id="SFLDS00003">
    <property type="entry name" value="Haloacid_Dehalogenase"/>
    <property type="match status" value="1"/>
</dbReference>
<sequence length="222" mass="24711">MIRAVLFDMDGLMFDTERLYGRAWQNAAILQGCKISDEAILQIKGANKDLVYEILKKDAGEDFDINKGREAREEYITNFISKHGITKKKGLEKLLIFLKENNIKTCLASSTKRKVALSYLKMADVYKYFDDFTCGDEIENGKPAPDIFLKAADKLGADITESLVLEDSINGINAGLSAGARVIMVPDTIEPTDEIRKKVDAVEPDLEGVIEWISKENGRAGL</sequence>
<organism evidence="1 2">
    <name type="scientific">Lachnoanaerobaculum saburreum DSM 3986</name>
    <dbReference type="NCBI Taxonomy" id="887325"/>
    <lineage>
        <taxon>Bacteria</taxon>
        <taxon>Bacillati</taxon>
        <taxon>Bacillota</taxon>
        <taxon>Clostridia</taxon>
        <taxon>Lachnospirales</taxon>
        <taxon>Lachnospiraceae</taxon>
        <taxon>Lachnoanaerobaculum</taxon>
    </lineage>
</organism>
<dbReference type="InterPro" id="IPR023198">
    <property type="entry name" value="PGP-like_dom2"/>
</dbReference>
<evidence type="ECO:0000313" key="1">
    <source>
        <dbReference type="EMBL" id="EFU77329.1"/>
    </source>
</evidence>
<dbReference type="Proteomes" id="UP000003434">
    <property type="component" value="Unassembled WGS sequence"/>
</dbReference>
<dbReference type="InterPro" id="IPR036412">
    <property type="entry name" value="HAD-like_sf"/>
</dbReference>
<dbReference type="Pfam" id="PF13419">
    <property type="entry name" value="HAD_2"/>
    <property type="match status" value="1"/>
</dbReference>
<dbReference type="eggNOG" id="COG0637">
    <property type="taxonomic scope" value="Bacteria"/>
</dbReference>
<accession>E6LLE0</accession>
<dbReference type="InterPro" id="IPR023214">
    <property type="entry name" value="HAD_sf"/>
</dbReference>
<dbReference type="Gene3D" id="3.40.50.1000">
    <property type="entry name" value="HAD superfamily/HAD-like"/>
    <property type="match status" value="1"/>
</dbReference>
<name>E6LLE0_9FIRM</name>
<dbReference type="Gene3D" id="1.10.150.240">
    <property type="entry name" value="Putative phosphatase, domain 2"/>
    <property type="match status" value="1"/>
</dbReference>
<keyword evidence="1" id="KW-0378">Hydrolase</keyword>
<dbReference type="EMBL" id="AEPW01000026">
    <property type="protein sequence ID" value="EFU77329.1"/>
    <property type="molecule type" value="Genomic_DNA"/>
</dbReference>
<dbReference type="PANTHER" id="PTHR18901:SF38">
    <property type="entry name" value="PSEUDOURIDINE-5'-PHOSPHATASE"/>
    <property type="match status" value="1"/>
</dbReference>
<proteinExistence type="predicted"/>
<dbReference type="PANTHER" id="PTHR18901">
    <property type="entry name" value="2-DEOXYGLUCOSE-6-PHOSPHATE PHOSPHATASE 2"/>
    <property type="match status" value="1"/>
</dbReference>
<dbReference type="AlphaFoldDB" id="E6LLE0"/>
<dbReference type="RefSeq" id="WP_008750544.1">
    <property type="nucleotide sequence ID" value="NZ_GL622296.1"/>
</dbReference>
<evidence type="ECO:0000313" key="2">
    <source>
        <dbReference type="Proteomes" id="UP000003434"/>
    </source>
</evidence>
<dbReference type="InterPro" id="IPR041492">
    <property type="entry name" value="HAD_2"/>
</dbReference>
<dbReference type="SFLD" id="SFLDG01135">
    <property type="entry name" value="C1.5.6:_HAD__Beta-PGM__Phospha"/>
    <property type="match status" value="1"/>
</dbReference>
<dbReference type="SFLD" id="SFLDG01129">
    <property type="entry name" value="C1.5:_HAD__Beta-PGM__Phosphata"/>
    <property type="match status" value="1"/>
</dbReference>